<dbReference type="Pfam" id="PF00216">
    <property type="entry name" value="Bac_DNA_binding"/>
    <property type="match status" value="1"/>
</dbReference>
<evidence type="ECO:0000313" key="13">
    <source>
        <dbReference type="Proteomes" id="UP000318017"/>
    </source>
</evidence>
<evidence type="ECO:0000256" key="8">
    <source>
        <dbReference type="ARBA" id="ARBA00033120"/>
    </source>
</evidence>
<evidence type="ECO:0000256" key="1">
    <source>
        <dbReference type="ARBA" id="ARBA00004328"/>
    </source>
</evidence>
<evidence type="ECO:0000256" key="10">
    <source>
        <dbReference type="ARBA" id="ARBA00046140"/>
    </source>
</evidence>
<evidence type="ECO:0000256" key="9">
    <source>
        <dbReference type="ARBA" id="ARBA00033227"/>
    </source>
</evidence>
<dbReference type="GO" id="GO:0005829">
    <property type="term" value="C:cytosol"/>
    <property type="evidence" value="ECO:0007669"/>
    <property type="project" value="TreeGrafter"/>
</dbReference>
<dbReference type="Gene3D" id="4.10.520.10">
    <property type="entry name" value="IHF-like DNA-binding proteins"/>
    <property type="match status" value="1"/>
</dbReference>
<dbReference type="Proteomes" id="UP000318017">
    <property type="component" value="Chromosome"/>
</dbReference>
<dbReference type="PANTHER" id="PTHR33175">
    <property type="entry name" value="DNA-BINDING PROTEIN HU"/>
    <property type="match status" value="1"/>
</dbReference>
<comment type="function">
    <text evidence="10">DNA-binding protein that plays a critical role in nucleoid compaction, genome replication and DNA replication and transcription. Binds to both ssDNA and dsDNA with a binding site covering about 15 nucleotides. Displays DNA-supercoiling activity only when associated with the viral DNA topoisomerase 2.</text>
</comment>
<dbReference type="EMBL" id="CP036298">
    <property type="protein sequence ID" value="QDV27690.1"/>
    <property type="molecule type" value="Genomic_DNA"/>
</dbReference>
<name>A0A518GGI2_9BACT</name>
<evidence type="ECO:0000313" key="12">
    <source>
        <dbReference type="EMBL" id="QDV27690.1"/>
    </source>
</evidence>
<evidence type="ECO:0000256" key="3">
    <source>
        <dbReference type="ARBA" id="ARBA00011738"/>
    </source>
</evidence>
<evidence type="ECO:0000256" key="11">
    <source>
        <dbReference type="RuleBase" id="RU003939"/>
    </source>
</evidence>
<proteinExistence type="inferred from homology"/>
<reference evidence="12 13" key="1">
    <citation type="submission" date="2019-02" db="EMBL/GenBank/DDBJ databases">
        <title>Deep-cultivation of Planctomycetes and their phenomic and genomic characterization uncovers novel biology.</title>
        <authorList>
            <person name="Wiegand S."/>
            <person name="Jogler M."/>
            <person name="Boedeker C."/>
            <person name="Pinto D."/>
            <person name="Vollmers J."/>
            <person name="Rivas-Marin E."/>
            <person name="Kohn T."/>
            <person name="Peeters S.H."/>
            <person name="Heuer A."/>
            <person name="Rast P."/>
            <person name="Oberbeckmann S."/>
            <person name="Bunk B."/>
            <person name="Jeske O."/>
            <person name="Meyerdierks A."/>
            <person name="Storesund J.E."/>
            <person name="Kallscheuer N."/>
            <person name="Luecker S."/>
            <person name="Lage O.M."/>
            <person name="Pohl T."/>
            <person name="Merkel B.J."/>
            <person name="Hornburger P."/>
            <person name="Mueller R.-W."/>
            <person name="Bruemmer F."/>
            <person name="Labrenz M."/>
            <person name="Spormann A.M."/>
            <person name="Op den Camp H."/>
            <person name="Overmann J."/>
            <person name="Amann R."/>
            <person name="Jetten M.S.M."/>
            <person name="Mascher T."/>
            <person name="Medema M.H."/>
            <person name="Devos D.P."/>
            <person name="Kaster A.-K."/>
            <person name="Ovreas L."/>
            <person name="Rohde M."/>
            <person name="Galperin M.Y."/>
            <person name="Jogler C."/>
        </authorList>
    </citation>
    <scope>NUCLEOTIDE SEQUENCE [LARGE SCALE GENOMIC DNA]</scope>
    <source>
        <strain evidence="12 13">Q31a</strain>
    </source>
</reference>
<comment type="similarity">
    <text evidence="2 11">Belongs to the bacterial histone-like protein family.</text>
</comment>
<dbReference type="SMART" id="SM00411">
    <property type="entry name" value="BHL"/>
    <property type="match status" value="1"/>
</dbReference>
<keyword evidence="7" id="KW-0238">DNA-binding</keyword>
<dbReference type="InterPro" id="IPR010992">
    <property type="entry name" value="IHF-like_DNA-bd_dom_sf"/>
</dbReference>
<dbReference type="OrthoDB" id="331625at2"/>
<evidence type="ECO:0000256" key="2">
    <source>
        <dbReference type="ARBA" id="ARBA00010529"/>
    </source>
</evidence>
<dbReference type="InterPro" id="IPR000119">
    <property type="entry name" value="Hist_DNA-bd"/>
</dbReference>
<dbReference type="GO" id="GO:0006260">
    <property type="term" value="P:DNA replication"/>
    <property type="evidence" value="ECO:0007669"/>
    <property type="project" value="UniProtKB-KW"/>
</dbReference>
<protein>
    <recommendedName>
        <fullName evidence="4">Viral histone-like protein</fullName>
    </recommendedName>
    <alternativeName>
        <fullName evidence="9">DNA-binding protein pA104R</fullName>
    </alternativeName>
    <alternativeName>
        <fullName evidence="8">pA104R</fullName>
    </alternativeName>
</protein>
<dbReference type="AlphaFoldDB" id="A0A518GGI2"/>
<sequence length="107" mass="11940">MAKAAVKKKPATKTEIFNRLAERTGLNKKQVAEFFDALCEEIEADLAKKGPRVFQLPNLCKIVAVDKPAMPKRQVRNPATGEMIWAAPKPASVTVKVRPLKRLKEMV</sequence>
<comment type="subunit">
    <text evidence="3">Homodimer.</text>
</comment>
<evidence type="ECO:0000256" key="4">
    <source>
        <dbReference type="ARBA" id="ARBA00016145"/>
    </source>
</evidence>
<dbReference type="CDD" id="cd13834">
    <property type="entry name" value="HU_like"/>
    <property type="match status" value="1"/>
</dbReference>
<evidence type="ECO:0000256" key="7">
    <source>
        <dbReference type="ARBA" id="ARBA00023125"/>
    </source>
</evidence>
<evidence type="ECO:0000256" key="6">
    <source>
        <dbReference type="ARBA" id="ARBA00022921"/>
    </source>
</evidence>
<evidence type="ECO:0000256" key="5">
    <source>
        <dbReference type="ARBA" id="ARBA00022705"/>
    </source>
</evidence>
<keyword evidence="5" id="KW-0235">DNA replication</keyword>
<dbReference type="GO" id="GO:0003677">
    <property type="term" value="F:DNA binding"/>
    <property type="evidence" value="ECO:0007669"/>
    <property type="project" value="UniProtKB-KW"/>
</dbReference>
<dbReference type="PANTHER" id="PTHR33175:SF13">
    <property type="entry name" value="HISTONE-LIKE PROTEIN"/>
    <property type="match status" value="1"/>
</dbReference>
<keyword evidence="6" id="KW-0426">Late protein</keyword>
<comment type="subcellular location">
    <subcellularLocation>
        <location evidence="1">Virion</location>
    </subcellularLocation>
</comment>
<gene>
    <name evidence="12" type="ORF">Q31a_60830</name>
</gene>
<dbReference type="GO" id="GO:0030527">
    <property type="term" value="F:structural constituent of chromatin"/>
    <property type="evidence" value="ECO:0007669"/>
    <property type="project" value="InterPro"/>
</dbReference>
<dbReference type="KEGG" id="ahel:Q31a_60830"/>
<organism evidence="12 13">
    <name type="scientific">Aureliella helgolandensis</name>
    <dbReference type="NCBI Taxonomy" id="2527968"/>
    <lineage>
        <taxon>Bacteria</taxon>
        <taxon>Pseudomonadati</taxon>
        <taxon>Planctomycetota</taxon>
        <taxon>Planctomycetia</taxon>
        <taxon>Pirellulales</taxon>
        <taxon>Pirellulaceae</taxon>
        <taxon>Aureliella</taxon>
    </lineage>
</organism>
<keyword evidence="13" id="KW-1185">Reference proteome</keyword>
<dbReference type="SUPFAM" id="SSF47729">
    <property type="entry name" value="IHF-like DNA-binding proteins"/>
    <property type="match status" value="1"/>
</dbReference>
<dbReference type="RefSeq" id="WP_145085461.1">
    <property type="nucleotide sequence ID" value="NZ_CP036298.1"/>
</dbReference>
<accession>A0A518GGI2</accession>